<dbReference type="RefSeq" id="WP_048640474.1">
    <property type="nucleotide sequence ID" value="NZ_CP012040.1"/>
</dbReference>
<organism evidence="2 3">
    <name type="scientific">Cyclobacterium amurskyense</name>
    <dbReference type="NCBI Taxonomy" id="320787"/>
    <lineage>
        <taxon>Bacteria</taxon>
        <taxon>Pseudomonadati</taxon>
        <taxon>Bacteroidota</taxon>
        <taxon>Cytophagia</taxon>
        <taxon>Cytophagales</taxon>
        <taxon>Cyclobacteriaceae</taxon>
        <taxon>Cyclobacterium</taxon>
    </lineage>
</organism>
<keyword evidence="1" id="KW-0812">Transmembrane</keyword>
<accession>A0A0H4PB52</accession>
<keyword evidence="1" id="KW-1133">Transmembrane helix</keyword>
<evidence type="ECO:0000256" key="1">
    <source>
        <dbReference type="SAM" id="Phobius"/>
    </source>
</evidence>
<name>A0A0H4PB52_9BACT</name>
<dbReference type="KEGG" id="camu:CA2015_0521"/>
<dbReference type="Proteomes" id="UP000036520">
    <property type="component" value="Chromosome"/>
</dbReference>
<keyword evidence="3" id="KW-1185">Reference proteome</keyword>
<sequence>MDTRLNKIFILLLVIGALLGSRPGYSQYRDGPPEVTQEEQIDTAEIDFENQNIGFVSTFVRTPFVIFVFLGTFCGAFFSIVTEFLVNIFQGFDNGYPNTNLIWELGWNKIISSWWWQPSVWWHLAIAIVFWLRVIKR</sequence>
<protein>
    <submittedName>
        <fullName evidence="2">Uncharacterized protein</fullName>
    </submittedName>
</protein>
<proteinExistence type="predicted"/>
<dbReference type="EMBL" id="CP012040">
    <property type="protein sequence ID" value="AKP49988.1"/>
    <property type="molecule type" value="Genomic_DNA"/>
</dbReference>
<dbReference type="AlphaFoldDB" id="A0A0H4PB52"/>
<keyword evidence="1" id="KW-0472">Membrane</keyword>
<gene>
    <name evidence="2" type="ORF">CA2015_0521</name>
</gene>
<feature type="transmembrane region" description="Helical" evidence="1">
    <location>
        <begin position="110"/>
        <end position="132"/>
    </location>
</feature>
<reference evidence="2 3" key="1">
    <citation type="submission" date="2015-07" db="EMBL/GenBank/DDBJ databases">
        <authorList>
            <person name="Kim K.M."/>
        </authorList>
    </citation>
    <scope>NUCLEOTIDE SEQUENCE [LARGE SCALE GENOMIC DNA]</scope>
    <source>
        <strain evidence="2 3">KCTC 12363</strain>
    </source>
</reference>
<feature type="transmembrane region" description="Helical" evidence="1">
    <location>
        <begin position="64"/>
        <end position="89"/>
    </location>
</feature>
<evidence type="ECO:0000313" key="3">
    <source>
        <dbReference type="Proteomes" id="UP000036520"/>
    </source>
</evidence>
<dbReference type="OrthoDB" id="9882900at2"/>
<evidence type="ECO:0000313" key="2">
    <source>
        <dbReference type="EMBL" id="AKP49988.1"/>
    </source>
</evidence>